<dbReference type="GO" id="GO:0005886">
    <property type="term" value="C:plasma membrane"/>
    <property type="evidence" value="ECO:0007669"/>
    <property type="project" value="UniProtKB-SubCell"/>
</dbReference>
<feature type="transmembrane region" description="Helical" evidence="6">
    <location>
        <begin position="238"/>
        <end position="257"/>
    </location>
</feature>
<evidence type="ECO:0000256" key="1">
    <source>
        <dbReference type="ARBA" id="ARBA00004651"/>
    </source>
</evidence>
<evidence type="ECO:0000256" key="6">
    <source>
        <dbReference type="SAM" id="Phobius"/>
    </source>
</evidence>
<feature type="transmembrane region" description="Helical" evidence="6">
    <location>
        <begin position="156"/>
        <end position="180"/>
    </location>
</feature>
<keyword evidence="2" id="KW-1003">Cell membrane</keyword>
<feature type="transmembrane region" description="Helical" evidence="6">
    <location>
        <begin position="117"/>
        <end position="136"/>
    </location>
</feature>
<sequence>MRGALTTTLREYGLRIVILLAVIVTFLIVSKSFAGPSSVYAVLESFAFVGIVALGLSVTMIAGELDLSVASTAALMGVIAIEVAQFGLVVAIVTALAGGAVLGALQGWLIARLGINSLVFTAGSLIAIRGFAYIASNNSPVVLTDFAISDPLHTRFATFFSPSSVIAIIAFVVVGLFLAFTRPGRHIYAIGGARTEAIAAGVPVTGSMTLAFSLSGATAGLAGAIACLKGGSAAPEGFPDLLLLAVGAALIGGIGLYGGVGTIWHVVIGVAITGTLTAGMATLAAPSYLSNLVLGVLLVLLLVADFFIAKAVRRRRLSRLREIVATDGEVPAEALVATGR</sequence>
<keyword evidence="3 6" id="KW-0812">Transmembrane</keyword>
<dbReference type="PANTHER" id="PTHR32196">
    <property type="entry name" value="ABC TRANSPORTER PERMEASE PROTEIN YPHD-RELATED-RELATED"/>
    <property type="match status" value="1"/>
</dbReference>
<gene>
    <name evidence="7" type="ORF">ABFY20_02535</name>
</gene>
<dbReference type="RefSeq" id="WP_368498384.1">
    <property type="nucleotide sequence ID" value="NZ_CP162511.1"/>
</dbReference>
<accession>A0AB39BHJ3</accession>
<dbReference type="CDD" id="cd06579">
    <property type="entry name" value="TM_PBP1_transp_AraH_like"/>
    <property type="match status" value="1"/>
</dbReference>
<reference evidence="7" key="1">
    <citation type="submission" date="2024-05" db="EMBL/GenBank/DDBJ databases">
        <title>Herbiconiux sp. A18JL235.</title>
        <authorList>
            <person name="Zhang G."/>
        </authorList>
    </citation>
    <scope>NUCLEOTIDE SEQUENCE</scope>
    <source>
        <strain evidence="7">A18JL235</strain>
    </source>
</reference>
<dbReference type="GO" id="GO:0022857">
    <property type="term" value="F:transmembrane transporter activity"/>
    <property type="evidence" value="ECO:0007669"/>
    <property type="project" value="InterPro"/>
</dbReference>
<feature type="transmembrane region" description="Helical" evidence="6">
    <location>
        <begin position="264"/>
        <end position="286"/>
    </location>
</feature>
<feature type="transmembrane region" description="Helical" evidence="6">
    <location>
        <begin position="83"/>
        <end position="105"/>
    </location>
</feature>
<dbReference type="InterPro" id="IPR001851">
    <property type="entry name" value="ABC_transp_permease"/>
</dbReference>
<protein>
    <submittedName>
        <fullName evidence="7">ABC transporter permease</fullName>
    </submittedName>
</protein>
<feature type="transmembrane region" description="Helical" evidence="6">
    <location>
        <begin position="12"/>
        <end position="29"/>
    </location>
</feature>
<feature type="transmembrane region" description="Helical" evidence="6">
    <location>
        <begin position="41"/>
        <end position="63"/>
    </location>
</feature>
<keyword evidence="5 6" id="KW-0472">Membrane</keyword>
<comment type="subcellular location">
    <subcellularLocation>
        <location evidence="1">Cell membrane</location>
        <topology evidence="1">Multi-pass membrane protein</topology>
    </subcellularLocation>
</comment>
<evidence type="ECO:0000256" key="2">
    <source>
        <dbReference type="ARBA" id="ARBA00022475"/>
    </source>
</evidence>
<evidence type="ECO:0000313" key="7">
    <source>
        <dbReference type="EMBL" id="XDI05995.1"/>
    </source>
</evidence>
<evidence type="ECO:0000256" key="4">
    <source>
        <dbReference type="ARBA" id="ARBA00022989"/>
    </source>
</evidence>
<feature type="transmembrane region" description="Helical" evidence="6">
    <location>
        <begin position="201"/>
        <end position="226"/>
    </location>
</feature>
<evidence type="ECO:0000256" key="3">
    <source>
        <dbReference type="ARBA" id="ARBA00022692"/>
    </source>
</evidence>
<name>A0AB39BHJ3_9MICO</name>
<proteinExistence type="predicted"/>
<evidence type="ECO:0000256" key="5">
    <source>
        <dbReference type="ARBA" id="ARBA00023136"/>
    </source>
</evidence>
<dbReference type="Pfam" id="PF02653">
    <property type="entry name" value="BPD_transp_2"/>
    <property type="match status" value="1"/>
</dbReference>
<dbReference type="EMBL" id="CP162511">
    <property type="protein sequence ID" value="XDI05995.1"/>
    <property type="molecule type" value="Genomic_DNA"/>
</dbReference>
<organism evidence="7">
    <name type="scientific">Herbiconiux sp. A18JL235</name>
    <dbReference type="NCBI Taxonomy" id="3152363"/>
    <lineage>
        <taxon>Bacteria</taxon>
        <taxon>Bacillati</taxon>
        <taxon>Actinomycetota</taxon>
        <taxon>Actinomycetes</taxon>
        <taxon>Micrococcales</taxon>
        <taxon>Microbacteriaceae</taxon>
        <taxon>Herbiconiux</taxon>
    </lineage>
</organism>
<feature type="transmembrane region" description="Helical" evidence="6">
    <location>
        <begin position="292"/>
        <end position="312"/>
    </location>
</feature>
<keyword evidence="4 6" id="KW-1133">Transmembrane helix</keyword>
<dbReference type="PANTHER" id="PTHR32196:SF72">
    <property type="entry name" value="RIBOSE IMPORT PERMEASE PROTEIN RBSC"/>
    <property type="match status" value="1"/>
</dbReference>
<dbReference type="AlphaFoldDB" id="A0AB39BHJ3"/>